<sequence length="251" mass="28264">MTSLRPVVLSGPSGAGKSTLLKRLTENFPTSFAFSVSYTSRKPREGEVDGKDYQFVSIEEMKRGISEGKFLEYATFAGNIYGTPREAVTSKRLLQDRTNSLAVNGLWLPSLLRCLRTGLYSMLSSWNTRYHVLESGRICILDVDANGVRSIYSAQPPLNARFVFIGPPSLAELEKRLRHRGTETEEKLQARLKRAAVDMDFAYSQEGRNIFNLYIINDNLDLAYEQLYNYLREDIALSQSLAAPERMIASG</sequence>
<accession>A0A0X3PYG6</accession>
<protein>
    <submittedName>
        <fullName evidence="5">Guanylate kinase</fullName>
    </submittedName>
</protein>
<comment type="similarity">
    <text evidence="1">Belongs to the guanylate kinase family.</text>
</comment>
<keyword evidence="2" id="KW-0808">Transferase</keyword>
<dbReference type="PROSITE" id="PS50052">
    <property type="entry name" value="GUANYLATE_KINASE_2"/>
    <property type="match status" value="1"/>
</dbReference>
<evidence type="ECO:0000313" key="5">
    <source>
        <dbReference type="EMBL" id="JAP53642.1"/>
    </source>
</evidence>
<dbReference type="PANTHER" id="PTHR23117:SF13">
    <property type="entry name" value="GUANYLATE KINASE"/>
    <property type="match status" value="1"/>
</dbReference>
<reference evidence="5" key="1">
    <citation type="submission" date="2016-01" db="EMBL/GenBank/DDBJ databases">
        <title>Reference transcriptome for the parasite Schistocephalus solidus: insights into the molecular evolution of parasitism.</title>
        <authorList>
            <person name="Hebert F.O."/>
            <person name="Grambauer S."/>
            <person name="Barber I."/>
            <person name="Landry C.R."/>
            <person name="Aubin-Horth N."/>
        </authorList>
    </citation>
    <scope>NUCLEOTIDE SEQUENCE</scope>
</reference>
<name>A0A0X3PYG6_SCHSO</name>
<feature type="domain" description="Guanylate kinase-like" evidence="4">
    <location>
        <begin position="4"/>
        <end position="232"/>
    </location>
</feature>
<evidence type="ECO:0000256" key="1">
    <source>
        <dbReference type="ARBA" id="ARBA00005790"/>
    </source>
</evidence>
<proteinExistence type="inferred from homology"/>
<dbReference type="GO" id="GO:0005829">
    <property type="term" value="C:cytosol"/>
    <property type="evidence" value="ECO:0007669"/>
    <property type="project" value="TreeGrafter"/>
</dbReference>
<evidence type="ECO:0000256" key="3">
    <source>
        <dbReference type="ARBA" id="ARBA00022777"/>
    </source>
</evidence>
<evidence type="ECO:0000256" key="2">
    <source>
        <dbReference type="ARBA" id="ARBA00022679"/>
    </source>
</evidence>
<keyword evidence="3 5" id="KW-0418">Kinase</keyword>
<dbReference type="PROSITE" id="PS00856">
    <property type="entry name" value="GUANYLATE_KINASE_1"/>
    <property type="match status" value="1"/>
</dbReference>
<dbReference type="GO" id="GO:0004385">
    <property type="term" value="F:GMP kinase activity"/>
    <property type="evidence" value="ECO:0007669"/>
    <property type="project" value="TreeGrafter"/>
</dbReference>
<dbReference type="InterPro" id="IPR027417">
    <property type="entry name" value="P-loop_NTPase"/>
</dbReference>
<evidence type="ECO:0000259" key="4">
    <source>
        <dbReference type="PROSITE" id="PS50052"/>
    </source>
</evidence>
<dbReference type="EMBL" id="GEEE01009583">
    <property type="protein sequence ID" value="JAP53642.1"/>
    <property type="molecule type" value="Transcribed_RNA"/>
</dbReference>
<dbReference type="Pfam" id="PF00625">
    <property type="entry name" value="Guanylate_kin"/>
    <property type="match status" value="2"/>
</dbReference>
<dbReference type="InterPro" id="IPR008144">
    <property type="entry name" value="Guanylate_kin-like_dom"/>
</dbReference>
<dbReference type="AlphaFoldDB" id="A0A0X3PYG6"/>
<dbReference type="Gene3D" id="3.40.50.300">
    <property type="entry name" value="P-loop containing nucleotide triphosphate hydrolases"/>
    <property type="match status" value="2"/>
</dbReference>
<dbReference type="SMART" id="SM00072">
    <property type="entry name" value="GuKc"/>
    <property type="match status" value="1"/>
</dbReference>
<gene>
    <name evidence="5" type="primary">KGUA</name>
    <name evidence="5" type="ORF">TR84755</name>
</gene>
<dbReference type="InterPro" id="IPR020590">
    <property type="entry name" value="Guanylate_kinase_CS"/>
</dbReference>
<dbReference type="CDD" id="cd00071">
    <property type="entry name" value="GMPK"/>
    <property type="match status" value="1"/>
</dbReference>
<dbReference type="PANTHER" id="PTHR23117">
    <property type="entry name" value="GUANYLATE KINASE-RELATED"/>
    <property type="match status" value="1"/>
</dbReference>
<dbReference type="InterPro" id="IPR008145">
    <property type="entry name" value="GK/Ca_channel_bsu"/>
</dbReference>
<dbReference type="SUPFAM" id="SSF52540">
    <property type="entry name" value="P-loop containing nucleoside triphosphate hydrolases"/>
    <property type="match status" value="1"/>
</dbReference>
<organism evidence="5">
    <name type="scientific">Schistocephalus solidus</name>
    <name type="common">Tapeworm</name>
    <dbReference type="NCBI Taxonomy" id="70667"/>
    <lineage>
        <taxon>Eukaryota</taxon>
        <taxon>Metazoa</taxon>
        <taxon>Spiralia</taxon>
        <taxon>Lophotrochozoa</taxon>
        <taxon>Platyhelminthes</taxon>
        <taxon>Cestoda</taxon>
        <taxon>Eucestoda</taxon>
        <taxon>Diphyllobothriidea</taxon>
        <taxon>Diphyllobothriidae</taxon>
        <taxon>Schistocephalus</taxon>
    </lineage>
</organism>